<evidence type="ECO:0000313" key="1">
    <source>
        <dbReference type="EMBL" id="TSP09185.1"/>
    </source>
</evidence>
<dbReference type="EMBL" id="VCIZ01000035">
    <property type="protein sequence ID" value="TSP09185.1"/>
    <property type="molecule type" value="Genomic_DNA"/>
</dbReference>
<name>A0ABY3EE50_9BURK</name>
<comment type="caution">
    <text evidence="1">The sequence shown here is derived from an EMBL/GenBank/DDBJ whole genome shotgun (WGS) entry which is preliminary data.</text>
</comment>
<sequence>MSTAAFQEGDKSTAICPKCKKVVSTTFFLRNAPFSDNKGSAQNILVAVCDVCGTIAGIPARSTEVIRKARR</sequence>
<organism evidence="1 2">
    <name type="scientific">Cupriavidus campinensis</name>
    <dbReference type="NCBI Taxonomy" id="151783"/>
    <lineage>
        <taxon>Bacteria</taxon>
        <taxon>Pseudomonadati</taxon>
        <taxon>Pseudomonadota</taxon>
        <taxon>Betaproteobacteria</taxon>
        <taxon>Burkholderiales</taxon>
        <taxon>Burkholderiaceae</taxon>
        <taxon>Cupriavidus</taxon>
    </lineage>
</organism>
<dbReference type="Proteomes" id="UP000318943">
    <property type="component" value="Unassembled WGS sequence"/>
</dbReference>
<gene>
    <name evidence="1" type="ORF">FGG12_29005</name>
</gene>
<reference evidence="1 2" key="1">
    <citation type="submission" date="2019-05" db="EMBL/GenBank/DDBJ databases">
        <title>Whole genome sequence analysis of Cupriavidus campinensis S14E4C strain.</title>
        <authorList>
            <person name="Abbaszade G."/>
            <person name="Szabo A."/>
            <person name="Toumi M."/>
            <person name="Toth E."/>
        </authorList>
    </citation>
    <scope>NUCLEOTIDE SEQUENCE [LARGE SCALE GENOMIC DNA]</scope>
    <source>
        <strain evidence="1 2">S14E4C</strain>
    </source>
</reference>
<proteinExistence type="predicted"/>
<protein>
    <submittedName>
        <fullName evidence="1">Uncharacterized protein</fullName>
    </submittedName>
</protein>
<keyword evidence="2" id="KW-1185">Reference proteome</keyword>
<evidence type="ECO:0000313" key="2">
    <source>
        <dbReference type="Proteomes" id="UP000318943"/>
    </source>
</evidence>
<dbReference type="RefSeq" id="WP_144203632.1">
    <property type="nucleotide sequence ID" value="NZ_VCIZ01000035.1"/>
</dbReference>
<accession>A0ABY3EE50</accession>